<evidence type="ECO:0000256" key="6">
    <source>
        <dbReference type="SAM" id="Phobius"/>
    </source>
</evidence>
<comment type="similarity">
    <text evidence="2">Belongs to the major facilitator superfamily. Sugar transporter (TC 2.A.1.1) family.</text>
</comment>
<evidence type="ECO:0000256" key="5">
    <source>
        <dbReference type="ARBA" id="ARBA00023136"/>
    </source>
</evidence>
<keyword evidence="8" id="KW-0762">Sugar transport</keyword>
<feature type="transmembrane region" description="Helical" evidence="6">
    <location>
        <begin position="39"/>
        <end position="58"/>
    </location>
</feature>
<dbReference type="SUPFAM" id="SSF103473">
    <property type="entry name" value="MFS general substrate transporter"/>
    <property type="match status" value="1"/>
</dbReference>
<dbReference type="HOGENOM" id="CLU_001265_17_2_1"/>
<keyword evidence="9" id="KW-1185">Reference proteome</keyword>
<dbReference type="AlphaFoldDB" id="R8B8Q8"/>
<dbReference type="PANTHER" id="PTHR48022">
    <property type="entry name" value="PLASTIDIC GLUCOSE TRANSPORTER 4"/>
    <property type="match status" value="1"/>
</dbReference>
<evidence type="ECO:0000256" key="1">
    <source>
        <dbReference type="ARBA" id="ARBA00004141"/>
    </source>
</evidence>
<dbReference type="PANTHER" id="PTHR48022:SF11">
    <property type="entry name" value="MONOSACCHARIDE TRANSPORTER (HXT8), PUTATIVE (AFU_ORTHOLOGUE AFUA_2G08120)-RELATED"/>
    <property type="match status" value="1"/>
</dbReference>
<reference evidence="9" key="1">
    <citation type="journal article" date="2013" name="Genome Announc.">
        <title>Draft genome sequence of the ascomycete Phaeoacremonium aleophilum strain UCR-PA7, a causal agent of the esca disease complex in grapevines.</title>
        <authorList>
            <person name="Blanco-Ulate B."/>
            <person name="Rolshausen P."/>
            <person name="Cantu D."/>
        </authorList>
    </citation>
    <scope>NUCLEOTIDE SEQUENCE [LARGE SCALE GENOMIC DNA]</scope>
    <source>
        <strain evidence="9">UCR-PA7</strain>
    </source>
</reference>
<protein>
    <submittedName>
        <fullName evidence="8">Putative sugar transporter family protein</fullName>
    </submittedName>
</protein>
<dbReference type="GO" id="GO:0005351">
    <property type="term" value="F:carbohydrate:proton symporter activity"/>
    <property type="evidence" value="ECO:0007669"/>
    <property type="project" value="TreeGrafter"/>
</dbReference>
<evidence type="ECO:0000256" key="3">
    <source>
        <dbReference type="ARBA" id="ARBA00022692"/>
    </source>
</evidence>
<feature type="transmembrane region" description="Helical" evidence="6">
    <location>
        <begin position="136"/>
        <end position="154"/>
    </location>
</feature>
<gene>
    <name evidence="8" type="ORF">UCRPA7_8783</name>
</gene>
<dbReference type="InterPro" id="IPR020846">
    <property type="entry name" value="MFS_dom"/>
</dbReference>
<evidence type="ECO:0000256" key="2">
    <source>
        <dbReference type="ARBA" id="ARBA00010992"/>
    </source>
</evidence>
<keyword evidence="4 6" id="KW-1133">Transmembrane helix</keyword>
<dbReference type="GeneID" id="19329668"/>
<name>R8B8Q8_PHAM7</name>
<feature type="transmembrane region" description="Helical" evidence="6">
    <location>
        <begin position="166"/>
        <end position="185"/>
    </location>
</feature>
<organism evidence="8 9">
    <name type="scientific">Phaeoacremonium minimum (strain UCR-PA7)</name>
    <name type="common">Esca disease fungus</name>
    <name type="synonym">Togninia minima</name>
    <dbReference type="NCBI Taxonomy" id="1286976"/>
    <lineage>
        <taxon>Eukaryota</taxon>
        <taxon>Fungi</taxon>
        <taxon>Dikarya</taxon>
        <taxon>Ascomycota</taxon>
        <taxon>Pezizomycotina</taxon>
        <taxon>Sordariomycetes</taxon>
        <taxon>Sordariomycetidae</taxon>
        <taxon>Togniniales</taxon>
        <taxon>Togniniaceae</taxon>
        <taxon>Phaeoacremonium</taxon>
    </lineage>
</organism>
<sequence length="235" mass="26143">MIIGFIVLFGAQTTGTTVIANYGPELYSRLGFDTTKQLLLGGVYATIALCGNFFNALTVDHVGRVKALKIGWIGDLLSLIGECVALSMFERTGSRPTAIASVFFLFSHIAFFAFNIDVTTYVYTSEIFPNHIRSKGMAWSIVSYFASLIIYLQVAPTAFASIGWKFYLVFLILLFCFIVPLFFYFPESKGLSLEEISRLFGDETTTISLEGPNTLEEKVAISEQVERQQQEQANP</sequence>
<dbReference type="eggNOG" id="KOG0254">
    <property type="taxonomic scope" value="Eukaryota"/>
</dbReference>
<dbReference type="KEGG" id="tmn:UCRPA7_8783"/>
<evidence type="ECO:0000313" key="8">
    <source>
        <dbReference type="EMBL" id="EON95686.1"/>
    </source>
</evidence>
<evidence type="ECO:0000256" key="4">
    <source>
        <dbReference type="ARBA" id="ARBA00022989"/>
    </source>
</evidence>
<dbReference type="Gene3D" id="1.20.1250.20">
    <property type="entry name" value="MFS general substrate transporter like domains"/>
    <property type="match status" value="1"/>
</dbReference>
<dbReference type="InterPro" id="IPR036259">
    <property type="entry name" value="MFS_trans_sf"/>
</dbReference>
<dbReference type="EMBL" id="KB933378">
    <property type="protein sequence ID" value="EON95686.1"/>
    <property type="molecule type" value="Genomic_DNA"/>
</dbReference>
<dbReference type="PROSITE" id="PS50850">
    <property type="entry name" value="MFS"/>
    <property type="match status" value="1"/>
</dbReference>
<dbReference type="GO" id="GO:0016020">
    <property type="term" value="C:membrane"/>
    <property type="evidence" value="ECO:0007669"/>
    <property type="project" value="UniProtKB-SubCell"/>
</dbReference>
<dbReference type="OrthoDB" id="6612291at2759"/>
<feature type="domain" description="Major facilitator superfamily (MFS) profile" evidence="7">
    <location>
        <begin position="1"/>
        <end position="189"/>
    </location>
</feature>
<dbReference type="InterPro" id="IPR005828">
    <property type="entry name" value="MFS_sugar_transport-like"/>
</dbReference>
<dbReference type="InterPro" id="IPR050360">
    <property type="entry name" value="MFS_Sugar_Transporters"/>
</dbReference>
<dbReference type="RefSeq" id="XP_007919484.1">
    <property type="nucleotide sequence ID" value="XM_007921293.1"/>
</dbReference>
<evidence type="ECO:0000259" key="7">
    <source>
        <dbReference type="PROSITE" id="PS50850"/>
    </source>
</evidence>
<feature type="transmembrane region" description="Helical" evidence="6">
    <location>
        <begin position="101"/>
        <end position="124"/>
    </location>
</feature>
<keyword evidence="3 6" id="KW-0812">Transmembrane</keyword>
<accession>R8B8Q8</accession>
<keyword evidence="8" id="KW-0813">Transport</keyword>
<proteinExistence type="inferred from homology"/>
<dbReference type="Pfam" id="PF00083">
    <property type="entry name" value="Sugar_tr"/>
    <property type="match status" value="1"/>
</dbReference>
<dbReference type="Proteomes" id="UP000014074">
    <property type="component" value="Unassembled WGS sequence"/>
</dbReference>
<comment type="subcellular location">
    <subcellularLocation>
        <location evidence="1">Membrane</location>
        <topology evidence="1">Multi-pass membrane protein</topology>
    </subcellularLocation>
</comment>
<keyword evidence="5 6" id="KW-0472">Membrane</keyword>
<evidence type="ECO:0000313" key="9">
    <source>
        <dbReference type="Proteomes" id="UP000014074"/>
    </source>
</evidence>